<keyword evidence="5" id="KW-1185">Reference proteome</keyword>
<gene>
    <name evidence="4" type="ORF">ACFPOF_02360</name>
</gene>
<evidence type="ECO:0000256" key="2">
    <source>
        <dbReference type="SAM" id="MobiDB-lite"/>
    </source>
</evidence>
<reference evidence="5" key="1">
    <citation type="journal article" date="2019" name="Int. J. Syst. Evol. Microbiol.">
        <title>The Global Catalogue of Microorganisms (GCM) 10K type strain sequencing project: providing services to taxonomists for standard genome sequencing and annotation.</title>
        <authorList>
            <consortium name="The Broad Institute Genomics Platform"/>
            <consortium name="The Broad Institute Genome Sequencing Center for Infectious Disease"/>
            <person name="Wu L."/>
            <person name="Ma J."/>
        </authorList>
    </citation>
    <scope>NUCLEOTIDE SEQUENCE [LARGE SCALE GENOMIC DNA]</scope>
    <source>
        <strain evidence="5">CGMCC 1.18575</strain>
    </source>
</reference>
<dbReference type="PANTHER" id="PTHR43649">
    <property type="entry name" value="ARABINOSE-BINDING PROTEIN-RELATED"/>
    <property type="match status" value="1"/>
</dbReference>
<dbReference type="Proteomes" id="UP001596113">
    <property type="component" value="Unassembled WGS sequence"/>
</dbReference>
<evidence type="ECO:0000256" key="1">
    <source>
        <dbReference type="ARBA" id="ARBA00022729"/>
    </source>
</evidence>
<dbReference type="InterPro" id="IPR050490">
    <property type="entry name" value="Bact_solute-bd_prot1"/>
</dbReference>
<dbReference type="RefSeq" id="WP_378129242.1">
    <property type="nucleotide sequence ID" value="NZ_JBHSMI010000003.1"/>
</dbReference>
<name>A0ABW0HKL2_9BACL</name>
<dbReference type="SUPFAM" id="SSF53850">
    <property type="entry name" value="Periplasmic binding protein-like II"/>
    <property type="match status" value="1"/>
</dbReference>
<accession>A0ABW0HKL2</accession>
<sequence length="538" mass="59982">MSSKVRWYTGLVATAVGLAAITGCAANSNNEGKNVNTGATSTASASQNVNDSNFNDSGFPIVNDKITIKMVGLQGAGNPPLDQMPVYQEYEKMTNIHIDWTSIPAENAEEKKSLIFASNNLPDAFTVGLSDQEVLANGNNGTLIPLEGLIDKYAPNLKKLFEEHPEYRKQLVTPEGHIYTLPHINEFSSAETVLMWINQDWLDKLHLKAPQNKDELYAALKAFKEGDPNGNGKPDEIPFSLTKDDMDLFIANVFGLLKYKNIVIGDDGKIIPAAMDPRYKEALQYLNKLYTEKLIDPEMFSLTSSQQNAKGANGQLGAYFHWSIITAGAELEKQYVAFAPMEYNGKRATYLYSPLDRGHFAITKEAKHPEALIRWADYFFSAEGTKMAEFGPKGTGYIDNEDGTWEQASVPDGMTSVDFRLSMTPSAGGSMPYYYSSSLLDTSKLNDYDKKVVKSATDYNMPYAKPAFPNAYMTEDEQKKVAAIQTDIANYVTQMEVKFIMGAASFDQWDKFVDTLKKMQIDELVNVYQTVYDRYQNS</sequence>
<comment type="caution">
    <text evidence="4">The sequence shown here is derived from an EMBL/GenBank/DDBJ whole genome shotgun (WGS) entry which is preliminary data.</text>
</comment>
<evidence type="ECO:0000313" key="5">
    <source>
        <dbReference type="Proteomes" id="UP001596113"/>
    </source>
</evidence>
<dbReference type="Gene3D" id="3.40.190.10">
    <property type="entry name" value="Periplasmic binding protein-like II"/>
    <property type="match status" value="2"/>
</dbReference>
<evidence type="ECO:0000313" key="4">
    <source>
        <dbReference type="EMBL" id="MFC5401564.1"/>
    </source>
</evidence>
<keyword evidence="1 3" id="KW-0732">Signal</keyword>
<feature type="signal peptide" evidence="3">
    <location>
        <begin position="1"/>
        <end position="25"/>
    </location>
</feature>
<dbReference type="EMBL" id="JBHSMI010000003">
    <property type="protein sequence ID" value="MFC5401564.1"/>
    <property type="molecule type" value="Genomic_DNA"/>
</dbReference>
<protein>
    <submittedName>
        <fullName evidence="4">ABC transporter substrate-binding protein</fullName>
    </submittedName>
</protein>
<dbReference type="PROSITE" id="PS51257">
    <property type="entry name" value="PROKAR_LIPOPROTEIN"/>
    <property type="match status" value="1"/>
</dbReference>
<feature type="region of interest" description="Disordered" evidence="2">
    <location>
        <begin position="29"/>
        <end position="51"/>
    </location>
</feature>
<proteinExistence type="predicted"/>
<organism evidence="4 5">
    <name type="scientific">Cohnella soli</name>
    <dbReference type="NCBI Taxonomy" id="425005"/>
    <lineage>
        <taxon>Bacteria</taxon>
        <taxon>Bacillati</taxon>
        <taxon>Bacillota</taxon>
        <taxon>Bacilli</taxon>
        <taxon>Bacillales</taxon>
        <taxon>Paenibacillaceae</taxon>
        <taxon>Cohnella</taxon>
    </lineage>
</organism>
<feature type="chain" id="PRO_5047225433" evidence="3">
    <location>
        <begin position="26"/>
        <end position="538"/>
    </location>
</feature>
<evidence type="ECO:0000256" key="3">
    <source>
        <dbReference type="SAM" id="SignalP"/>
    </source>
</evidence>
<dbReference type="PANTHER" id="PTHR43649:SF33">
    <property type="entry name" value="POLYGALACTURONAN_RHAMNOGALACTURONAN-BINDING PROTEIN YTCQ"/>
    <property type="match status" value="1"/>
</dbReference>